<protein>
    <submittedName>
        <fullName evidence="1">Uncharacterized protein</fullName>
    </submittedName>
</protein>
<accession>A0A2T3KMA8</accession>
<evidence type="ECO:0000313" key="2">
    <source>
        <dbReference type="Proteomes" id="UP000241426"/>
    </source>
</evidence>
<sequence length="284" mass="32226">MANEINWDGIAESNGFGGGLRLLQQFYSEIHGADEEKEEIDNHQGLSSVDSLIVNGGVRFFDFEMAFAVRENVADLVINILTVLSSKQIDTYCLSKSFMEFLSVDDRVFKDMASAGVSYGRMCLMILRWLEHSGSENKLFLSDTEIEPSNLVPRPFSDDIVRCYSINHDRGAQSGFLPTSCLVKQSRILLSEVDSSFSDFYMNDCGYSILQKNIRDDLIDKNSTLIFLEVYFIKYSSKNEGFTFSEYRFVFNELNTLSVEQLCEVNNNCGNDFMDELAAVLRNT</sequence>
<reference evidence="1 2" key="1">
    <citation type="submission" date="2018-01" db="EMBL/GenBank/DDBJ databases">
        <title>Whole genome sequencing of Histamine producing bacteria.</title>
        <authorList>
            <person name="Butler K."/>
        </authorList>
    </citation>
    <scope>NUCLEOTIDE SEQUENCE [LARGE SCALE GENOMIC DNA]</scope>
    <source>
        <strain evidence="1 2">FS-7.2</strain>
    </source>
</reference>
<organism evidence="1 2">
    <name type="scientific">Photobacterium kishitanii</name>
    <dbReference type="NCBI Taxonomy" id="318456"/>
    <lineage>
        <taxon>Bacteria</taxon>
        <taxon>Pseudomonadati</taxon>
        <taxon>Pseudomonadota</taxon>
        <taxon>Gammaproteobacteria</taxon>
        <taxon>Vibrionales</taxon>
        <taxon>Vibrionaceae</taxon>
        <taxon>Photobacterium</taxon>
    </lineage>
</organism>
<evidence type="ECO:0000313" key="1">
    <source>
        <dbReference type="EMBL" id="PSV00921.1"/>
    </source>
</evidence>
<proteinExistence type="predicted"/>
<name>A0A2T3KMA8_9GAMM</name>
<comment type="caution">
    <text evidence="1">The sequence shown here is derived from an EMBL/GenBank/DDBJ whole genome shotgun (WGS) entry which is preliminary data.</text>
</comment>
<gene>
    <name evidence="1" type="ORF">C9J27_02520</name>
</gene>
<dbReference type="EMBL" id="PYNF01000002">
    <property type="protein sequence ID" value="PSV00921.1"/>
    <property type="molecule type" value="Genomic_DNA"/>
</dbReference>
<dbReference type="AlphaFoldDB" id="A0A2T3KMA8"/>
<dbReference type="Proteomes" id="UP000241426">
    <property type="component" value="Unassembled WGS sequence"/>
</dbReference>
<dbReference type="RefSeq" id="WP_107288648.1">
    <property type="nucleotide sequence ID" value="NZ_PYNF01000002.1"/>
</dbReference>